<organism evidence="2 3">
    <name type="scientific">Paspalum notatum var. saurae</name>
    <dbReference type="NCBI Taxonomy" id="547442"/>
    <lineage>
        <taxon>Eukaryota</taxon>
        <taxon>Viridiplantae</taxon>
        <taxon>Streptophyta</taxon>
        <taxon>Embryophyta</taxon>
        <taxon>Tracheophyta</taxon>
        <taxon>Spermatophyta</taxon>
        <taxon>Magnoliopsida</taxon>
        <taxon>Liliopsida</taxon>
        <taxon>Poales</taxon>
        <taxon>Poaceae</taxon>
        <taxon>PACMAD clade</taxon>
        <taxon>Panicoideae</taxon>
        <taxon>Andropogonodae</taxon>
        <taxon>Paspaleae</taxon>
        <taxon>Paspalinae</taxon>
        <taxon>Paspalum</taxon>
    </lineage>
</organism>
<feature type="compositionally biased region" description="Low complexity" evidence="1">
    <location>
        <begin position="192"/>
        <end position="210"/>
    </location>
</feature>
<feature type="compositionally biased region" description="Basic and acidic residues" evidence="1">
    <location>
        <begin position="237"/>
        <end position="246"/>
    </location>
</feature>
<evidence type="ECO:0000313" key="3">
    <source>
        <dbReference type="Proteomes" id="UP001341281"/>
    </source>
</evidence>
<proteinExistence type="predicted"/>
<sequence>MMWMTGCSTFQNGAEVQGSEFTNLHKQLSYWPSRAELDDDDPVSLSHCSPEVGADEGSVQEASKFSSLGWHATVDYLFYQSLAVARIGACVATTGRIEALRVEALVPVSIGKISEAPTNGYCGKKRGQEKLRYPWHRFLQLRRPMAATPPAEGSGRRHPIYNFPEDLRTRCRRLDASTGRSCRRRTPAPPHRGAFATDAAFGARAAGAASHRGRLPSRAASSGFRAGHPSRRLARPRHLDSLMEHP</sequence>
<reference evidence="2 3" key="1">
    <citation type="submission" date="2024-02" db="EMBL/GenBank/DDBJ databases">
        <title>High-quality chromosome-scale genome assembly of Pensacola bahiagrass (Paspalum notatum Flugge var. saurae).</title>
        <authorList>
            <person name="Vega J.M."/>
            <person name="Podio M."/>
            <person name="Orjuela J."/>
            <person name="Siena L.A."/>
            <person name="Pessino S.C."/>
            <person name="Combes M.C."/>
            <person name="Mariac C."/>
            <person name="Albertini E."/>
            <person name="Pupilli F."/>
            <person name="Ortiz J.P.A."/>
            <person name="Leblanc O."/>
        </authorList>
    </citation>
    <scope>NUCLEOTIDE SEQUENCE [LARGE SCALE GENOMIC DNA]</scope>
    <source>
        <strain evidence="2">R1</strain>
        <tissue evidence="2">Leaf</tissue>
    </source>
</reference>
<protein>
    <submittedName>
        <fullName evidence="2">Uncharacterized protein</fullName>
    </submittedName>
</protein>
<evidence type="ECO:0000256" key="1">
    <source>
        <dbReference type="SAM" id="MobiDB-lite"/>
    </source>
</evidence>
<gene>
    <name evidence="2" type="ORF">U9M48_042003</name>
</gene>
<feature type="region of interest" description="Disordered" evidence="1">
    <location>
        <begin position="176"/>
        <end position="246"/>
    </location>
</feature>
<dbReference type="Proteomes" id="UP001341281">
    <property type="component" value="Chromosome 10"/>
</dbReference>
<keyword evidence="3" id="KW-1185">Reference proteome</keyword>
<evidence type="ECO:0000313" key="2">
    <source>
        <dbReference type="EMBL" id="WVZ96348.1"/>
    </source>
</evidence>
<accession>A0AAQ3UPN1</accession>
<dbReference type="EMBL" id="CP144754">
    <property type="protein sequence ID" value="WVZ96348.1"/>
    <property type="molecule type" value="Genomic_DNA"/>
</dbReference>
<name>A0AAQ3UPN1_PASNO</name>
<dbReference type="AlphaFoldDB" id="A0AAQ3UPN1"/>